<dbReference type="STRING" id="1192034.CAP_5300"/>
<dbReference type="AlphaFoldDB" id="A0A017T369"/>
<dbReference type="InterPro" id="IPR012902">
    <property type="entry name" value="N_methyl_site"/>
</dbReference>
<accession>A0A017T369</accession>
<name>A0A017T369_9BACT</name>
<keyword evidence="3" id="KW-1185">Reference proteome</keyword>
<dbReference type="EMBL" id="ASRX01000043">
    <property type="protein sequence ID" value="EYF03689.1"/>
    <property type="molecule type" value="Genomic_DNA"/>
</dbReference>
<evidence type="ECO:0000256" key="1">
    <source>
        <dbReference type="SAM" id="Phobius"/>
    </source>
</evidence>
<dbReference type="SUPFAM" id="SSF54523">
    <property type="entry name" value="Pili subunits"/>
    <property type="match status" value="1"/>
</dbReference>
<keyword evidence="1" id="KW-1133">Transmembrane helix</keyword>
<proteinExistence type="predicted"/>
<feature type="transmembrane region" description="Helical" evidence="1">
    <location>
        <begin position="6"/>
        <end position="27"/>
    </location>
</feature>
<sequence length="196" mass="20499">MRAFTLVELMIVVAIIGVLAALAVVGVRRYLSASRIAEAKGTVGAIARSAALAYDQERNISEIPSSGGIYIANTHRLCTSATPVPANINQVQGTKYQPDNAVNSDFGTGSSLVGWLCLGFSINEPVHFQYHYNAGGGYLSSGLTGAPVPSEDDAFEAAAQGDLDGDGNVSTFARVGEVQNGNVTMSTSIFIHNESE</sequence>
<dbReference type="Gene3D" id="3.30.700.10">
    <property type="entry name" value="Glycoprotein, Type 4 Pilin"/>
    <property type="match status" value="1"/>
</dbReference>
<dbReference type="eggNOG" id="COG2165">
    <property type="taxonomic scope" value="Bacteria"/>
</dbReference>
<evidence type="ECO:0000313" key="3">
    <source>
        <dbReference type="Proteomes" id="UP000019678"/>
    </source>
</evidence>
<organism evidence="2 3">
    <name type="scientific">Chondromyces apiculatus DSM 436</name>
    <dbReference type="NCBI Taxonomy" id="1192034"/>
    <lineage>
        <taxon>Bacteria</taxon>
        <taxon>Pseudomonadati</taxon>
        <taxon>Myxococcota</taxon>
        <taxon>Polyangia</taxon>
        <taxon>Polyangiales</taxon>
        <taxon>Polyangiaceae</taxon>
        <taxon>Chondromyces</taxon>
    </lineage>
</organism>
<dbReference type="Pfam" id="PF07963">
    <property type="entry name" value="N_methyl"/>
    <property type="match status" value="1"/>
</dbReference>
<dbReference type="NCBIfam" id="TIGR02532">
    <property type="entry name" value="IV_pilin_GFxxxE"/>
    <property type="match status" value="1"/>
</dbReference>
<evidence type="ECO:0000313" key="2">
    <source>
        <dbReference type="EMBL" id="EYF03689.1"/>
    </source>
</evidence>
<reference evidence="2 3" key="1">
    <citation type="submission" date="2013-05" db="EMBL/GenBank/DDBJ databases">
        <title>Genome assembly of Chondromyces apiculatus DSM 436.</title>
        <authorList>
            <person name="Sharma G."/>
            <person name="Khatri I."/>
            <person name="Kaur C."/>
            <person name="Mayilraj S."/>
            <person name="Subramanian S."/>
        </authorList>
    </citation>
    <scope>NUCLEOTIDE SEQUENCE [LARGE SCALE GENOMIC DNA]</scope>
    <source>
        <strain evidence="2 3">DSM 436</strain>
    </source>
</reference>
<protein>
    <submittedName>
        <fullName evidence="2">Type IV pilin PilA</fullName>
    </submittedName>
</protein>
<gene>
    <name evidence="2" type="ORF">CAP_5300</name>
</gene>
<keyword evidence="1" id="KW-0472">Membrane</keyword>
<dbReference type="InterPro" id="IPR045584">
    <property type="entry name" value="Pilin-like"/>
</dbReference>
<keyword evidence="1" id="KW-0812">Transmembrane</keyword>
<dbReference type="Proteomes" id="UP000019678">
    <property type="component" value="Unassembled WGS sequence"/>
</dbReference>
<comment type="caution">
    <text evidence="2">The sequence shown here is derived from an EMBL/GenBank/DDBJ whole genome shotgun (WGS) entry which is preliminary data.</text>
</comment>